<dbReference type="PANTHER" id="PTHR27006:SF627">
    <property type="entry name" value="PROTEIN KINASE DOMAIN-CONTAINING PROTEIN"/>
    <property type="match status" value="1"/>
</dbReference>
<name>A0A453JII4_AEGTS</name>
<feature type="region of interest" description="Disordered" evidence="1">
    <location>
        <begin position="1"/>
        <end position="40"/>
    </location>
</feature>
<accession>A0A453JII4</accession>
<dbReference type="AlphaFoldDB" id="A0A453JII4"/>
<dbReference type="InterPro" id="IPR011009">
    <property type="entry name" value="Kinase-like_dom_sf"/>
</dbReference>
<dbReference type="PANTHER" id="PTHR27006">
    <property type="entry name" value="PROMASTIGOTE SURFACE ANTIGEN PROTEIN PSA"/>
    <property type="match status" value="1"/>
</dbReference>
<dbReference type="Gramene" id="AET5Gv20070400.2">
    <property type="protein sequence ID" value="AET5Gv20070400.2"/>
    <property type="gene ID" value="AET5Gv20070400"/>
</dbReference>
<dbReference type="Proteomes" id="UP000015105">
    <property type="component" value="Chromosome 5D"/>
</dbReference>
<evidence type="ECO:0000313" key="3">
    <source>
        <dbReference type="Proteomes" id="UP000015105"/>
    </source>
</evidence>
<feature type="region of interest" description="Disordered" evidence="1">
    <location>
        <begin position="74"/>
        <end position="111"/>
    </location>
</feature>
<dbReference type="STRING" id="200361.A0A453JII4"/>
<feature type="compositionally biased region" description="Low complexity" evidence="1">
    <location>
        <begin position="1"/>
        <end position="22"/>
    </location>
</feature>
<evidence type="ECO:0000313" key="2">
    <source>
        <dbReference type="EnsemblPlants" id="AET5Gv20070400.2"/>
    </source>
</evidence>
<keyword evidence="3" id="KW-1185">Reference proteome</keyword>
<reference evidence="3" key="1">
    <citation type="journal article" date="2014" name="Science">
        <title>Ancient hybridizations among the ancestral genomes of bread wheat.</title>
        <authorList>
            <consortium name="International Wheat Genome Sequencing Consortium,"/>
            <person name="Marcussen T."/>
            <person name="Sandve S.R."/>
            <person name="Heier L."/>
            <person name="Spannagl M."/>
            <person name="Pfeifer M."/>
            <person name="Jakobsen K.S."/>
            <person name="Wulff B.B."/>
            <person name="Steuernagel B."/>
            <person name="Mayer K.F."/>
            <person name="Olsen O.A."/>
        </authorList>
    </citation>
    <scope>NUCLEOTIDE SEQUENCE [LARGE SCALE GENOMIC DNA]</scope>
    <source>
        <strain evidence="3">cv. AL8/78</strain>
    </source>
</reference>
<reference evidence="3" key="2">
    <citation type="journal article" date="2017" name="Nat. Plants">
        <title>The Aegilops tauschii genome reveals multiple impacts of transposons.</title>
        <authorList>
            <person name="Zhao G."/>
            <person name="Zou C."/>
            <person name="Li K."/>
            <person name="Wang K."/>
            <person name="Li T."/>
            <person name="Gao L."/>
            <person name="Zhang X."/>
            <person name="Wang H."/>
            <person name="Yang Z."/>
            <person name="Liu X."/>
            <person name="Jiang W."/>
            <person name="Mao L."/>
            <person name="Kong X."/>
            <person name="Jiao Y."/>
            <person name="Jia J."/>
        </authorList>
    </citation>
    <scope>NUCLEOTIDE SEQUENCE [LARGE SCALE GENOMIC DNA]</scope>
    <source>
        <strain evidence="3">cv. AL8/78</strain>
    </source>
</reference>
<evidence type="ECO:0000256" key="1">
    <source>
        <dbReference type="SAM" id="MobiDB-lite"/>
    </source>
</evidence>
<proteinExistence type="predicted"/>
<evidence type="ECO:0008006" key="4">
    <source>
        <dbReference type="Google" id="ProtNLM"/>
    </source>
</evidence>
<dbReference type="SUPFAM" id="SSF56112">
    <property type="entry name" value="Protein kinase-like (PK-like)"/>
    <property type="match status" value="1"/>
</dbReference>
<reference evidence="2" key="4">
    <citation type="submission" date="2019-03" db="UniProtKB">
        <authorList>
            <consortium name="EnsemblPlants"/>
        </authorList>
    </citation>
    <scope>IDENTIFICATION</scope>
</reference>
<reference evidence="2" key="5">
    <citation type="journal article" date="2021" name="G3 (Bethesda)">
        <title>Aegilops tauschii genome assembly Aet v5.0 features greater sequence contiguity and improved annotation.</title>
        <authorList>
            <person name="Wang L."/>
            <person name="Zhu T."/>
            <person name="Rodriguez J.C."/>
            <person name="Deal K.R."/>
            <person name="Dubcovsky J."/>
            <person name="McGuire P.E."/>
            <person name="Lux T."/>
            <person name="Spannagl M."/>
            <person name="Mayer K.F.X."/>
            <person name="Baldrich P."/>
            <person name="Meyers B.C."/>
            <person name="Huo N."/>
            <person name="Gu Y.Q."/>
            <person name="Zhou H."/>
            <person name="Devos K.M."/>
            <person name="Bennetzen J.L."/>
            <person name="Unver T."/>
            <person name="Budak H."/>
            <person name="Gulick P.J."/>
            <person name="Galiba G."/>
            <person name="Kalapos B."/>
            <person name="Nelson D.R."/>
            <person name="Li P."/>
            <person name="You F.M."/>
            <person name="Luo M.C."/>
            <person name="Dvorak J."/>
        </authorList>
    </citation>
    <scope>NUCLEOTIDE SEQUENCE [LARGE SCALE GENOMIC DNA]</scope>
    <source>
        <strain evidence="2">cv. AL8/78</strain>
    </source>
</reference>
<dbReference type="EnsemblPlants" id="AET5Gv20070400.2">
    <property type="protein sequence ID" value="AET5Gv20070400.2"/>
    <property type="gene ID" value="AET5Gv20070400"/>
</dbReference>
<reference evidence="2" key="3">
    <citation type="journal article" date="2017" name="Nature">
        <title>Genome sequence of the progenitor of the wheat D genome Aegilops tauschii.</title>
        <authorList>
            <person name="Luo M.C."/>
            <person name="Gu Y.Q."/>
            <person name="Puiu D."/>
            <person name="Wang H."/>
            <person name="Twardziok S.O."/>
            <person name="Deal K.R."/>
            <person name="Huo N."/>
            <person name="Zhu T."/>
            <person name="Wang L."/>
            <person name="Wang Y."/>
            <person name="McGuire P.E."/>
            <person name="Liu S."/>
            <person name="Long H."/>
            <person name="Ramasamy R.K."/>
            <person name="Rodriguez J.C."/>
            <person name="Van S.L."/>
            <person name="Yuan L."/>
            <person name="Wang Z."/>
            <person name="Xia Z."/>
            <person name="Xiao L."/>
            <person name="Anderson O.D."/>
            <person name="Ouyang S."/>
            <person name="Liang Y."/>
            <person name="Zimin A.V."/>
            <person name="Pertea G."/>
            <person name="Qi P."/>
            <person name="Bennetzen J.L."/>
            <person name="Dai X."/>
            <person name="Dawson M.W."/>
            <person name="Muller H.G."/>
            <person name="Kugler K."/>
            <person name="Rivarola-Duarte L."/>
            <person name="Spannagl M."/>
            <person name="Mayer K.F.X."/>
            <person name="Lu F.H."/>
            <person name="Bevan M.W."/>
            <person name="Leroy P."/>
            <person name="Li P."/>
            <person name="You F.M."/>
            <person name="Sun Q."/>
            <person name="Liu Z."/>
            <person name="Lyons E."/>
            <person name="Wicker T."/>
            <person name="Salzberg S.L."/>
            <person name="Devos K.M."/>
            <person name="Dvorak J."/>
        </authorList>
    </citation>
    <scope>NUCLEOTIDE SEQUENCE [LARGE SCALE GENOMIC DNA]</scope>
    <source>
        <strain evidence="2">cv. AL8/78</strain>
    </source>
</reference>
<dbReference type="Gene3D" id="1.10.510.10">
    <property type="entry name" value="Transferase(Phosphotransferase) domain 1"/>
    <property type="match status" value="1"/>
</dbReference>
<sequence length="287" mass="30932">SRTRHPSLSLSRFLSPSSRVPSPTAPLPQPTTPRSLPSNSPSLLPSWHWIIPPASSCAAAGLVLFTDGRRRVAAAPGGQQERRPGMAPPLPSSDVGGVGGWGRAPDRQRERPGRGILVVGVPPTAEEEEEGAMGEYCAAAAAAEGEQPVAESVLPLPPPLARYLYGDYDRCSTKQVSSRTSTAASPSTRGYKASKYASRGVYSMKTDVFNFGVLVLVIISGRKNTIIDKRGDIVGDLVREVRQDWHMWKEQRLHELVDPFLAGGYKVAEIRKCSHVAMPCAQEDPAD</sequence>
<organism evidence="2 3">
    <name type="scientific">Aegilops tauschii subsp. strangulata</name>
    <name type="common">Goatgrass</name>
    <dbReference type="NCBI Taxonomy" id="200361"/>
    <lineage>
        <taxon>Eukaryota</taxon>
        <taxon>Viridiplantae</taxon>
        <taxon>Streptophyta</taxon>
        <taxon>Embryophyta</taxon>
        <taxon>Tracheophyta</taxon>
        <taxon>Spermatophyta</taxon>
        <taxon>Magnoliopsida</taxon>
        <taxon>Liliopsida</taxon>
        <taxon>Poales</taxon>
        <taxon>Poaceae</taxon>
        <taxon>BOP clade</taxon>
        <taxon>Pooideae</taxon>
        <taxon>Triticodae</taxon>
        <taxon>Triticeae</taxon>
        <taxon>Triticinae</taxon>
        <taxon>Aegilops</taxon>
    </lineage>
</organism>
<protein>
    <recommendedName>
        <fullName evidence="4">Serine-threonine/tyrosine-protein kinase catalytic domain-containing protein</fullName>
    </recommendedName>
</protein>